<dbReference type="AlphaFoldDB" id="A0AAN7JMP6"/>
<dbReference type="Gene3D" id="1.10.30.10">
    <property type="entry name" value="High mobility group box domain"/>
    <property type="match status" value="1"/>
</dbReference>
<dbReference type="GO" id="GO:0010197">
    <property type="term" value="P:polar nucleus fusion"/>
    <property type="evidence" value="ECO:0007669"/>
    <property type="project" value="TreeGrafter"/>
</dbReference>
<evidence type="ECO:0000259" key="2">
    <source>
        <dbReference type="PROSITE" id="PS50118"/>
    </source>
</evidence>
<dbReference type="SUPFAM" id="SSF47095">
    <property type="entry name" value="HMG-box"/>
    <property type="match status" value="1"/>
</dbReference>
<dbReference type="PANTHER" id="PTHR47658">
    <property type="entry name" value="HIGH MOBILITY GROUP B PROTEIN 12-RELATED"/>
    <property type="match status" value="1"/>
</dbReference>
<evidence type="ECO:0000313" key="3">
    <source>
        <dbReference type="EMBL" id="KAK4750144.1"/>
    </source>
</evidence>
<evidence type="ECO:0000313" key="4">
    <source>
        <dbReference type="Proteomes" id="UP001345219"/>
    </source>
</evidence>
<gene>
    <name evidence="3" type="ORF">SAY87_027593</name>
</gene>
<organism evidence="3 4">
    <name type="scientific">Trapa incisa</name>
    <dbReference type="NCBI Taxonomy" id="236973"/>
    <lineage>
        <taxon>Eukaryota</taxon>
        <taxon>Viridiplantae</taxon>
        <taxon>Streptophyta</taxon>
        <taxon>Embryophyta</taxon>
        <taxon>Tracheophyta</taxon>
        <taxon>Spermatophyta</taxon>
        <taxon>Magnoliopsida</taxon>
        <taxon>eudicotyledons</taxon>
        <taxon>Gunneridae</taxon>
        <taxon>Pentapetalae</taxon>
        <taxon>rosids</taxon>
        <taxon>malvids</taxon>
        <taxon>Myrtales</taxon>
        <taxon>Lythraceae</taxon>
        <taxon>Trapa</taxon>
    </lineage>
</organism>
<feature type="domain" description="HMG box" evidence="2">
    <location>
        <begin position="71"/>
        <end position="135"/>
    </location>
</feature>
<dbReference type="PROSITE" id="PS50118">
    <property type="entry name" value="HMG_BOX_2"/>
    <property type="match status" value="1"/>
</dbReference>
<keyword evidence="1" id="KW-0238">DNA-binding</keyword>
<dbReference type="InterPro" id="IPR009071">
    <property type="entry name" value="HMG_box_dom"/>
</dbReference>
<evidence type="ECO:0000256" key="1">
    <source>
        <dbReference type="PROSITE-ProRule" id="PRU00267"/>
    </source>
</evidence>
<dbReference type="GO" id="GO:0005634">
    <property type="term" value="C:nucleus"/>
    <property type="evidence" value="ECO:0007669"/>
    <property type="project" value="UniProtKB-UniRule"/>
</dbReference>
<dbReference type="GO" id="GO:0003677">
    <property type="term" value="F:DNA binding"/>
    <property type="evidence" value="ECO:0007669"/>
    <property type="project" value="UniProtKB-UniRule"/>
</dbReference>
<reference evidence="3 4" key="1">
    <citation type="journal article" date="2023" name="Hortic Res">
        <title>Pangenome of water caltrop reveals structural variations and asymmetric subgenome divergence after allopolyploidization.</title>
        <authorList>
            <person name="Zhang X."/>
            <person name="Chen Y."/>
            <person name="Wang L."/>
            <person name="Yuan Y."/>
            <person name="Fang M."/>
            <person name="Shi L."/>
            <person name="Lu R."/>
            <person name="Comes H.P."/>
            <person name="Ma Y."/>
            <person name="Chen Y."/>
            <person name="Huang G."/>
            <person name="Zhou Y."/>
            <person name="Zheng Z."/>
            <person name="Qiu Y."/>
        </authorList>
    </citation>
    <scope>NUCLEOTIDE SEQUENCE [LARGE SCALE GENOMIC DNA]</scope>
    <source>
        <tissue evidence="3">Roots</tissue>
    </source>
</reference>
<protein>
    <recommendedName>
        <fullName evidence="2">HMG box domain-containing protein</fullName>
    </recommendedName>
</protein>
<keyword evidence="1" id="KW-0539">Nucleus</keyword>
<keyword evidence="4" id="KW-1185">Reference proteome</keyword>
<sequence length="190" mass="21864">MANPLRVRKRVHALRRAADGSAFENCERCGMSVAIALADMHKCEPCKKEVKRFKGPCESKDSTWVVEWSFANQPRSAFCFFMETFRETNREESLLDIDRKGLETWKNMSNEERQPYLVQALKVNAAHFASLLEEVKDMGKSKFEDGAESSMLGESDTPMHYLDSFLMKMEIDDSKSSTFCWGSRAYEWSV</sequence>
<proteinExistence type="predicted"/>
<accession>A0AAN7JMP6</accession>
<comment type="caution">
    <text evidence="3">The sequence shown here is derived from an EMBL/GenBank/DDBJ whole genome shotgun (WGS) entry which is preliminary data.</text>
</comment>
<dbReference type="InterPro" id="IPR036910">
    <property type="entry name" value="HMG_box_dom_sf"/>
</dbReference>
<feature type="DNA-binding region" description="HMG box" evidence="1">
    <location>
        <begin position="71"/>
        <end position="135"/>
    </location>
</feature>
<dbReference type="EMBL" id="JAXIOK010000018">
    <property type="protein sequence ID" value="KAK4750144.1"/>
    <property type="molecule type" value="Genomic_DNA"/>
</dbReference>
<dbReference type="PANTHER" id="PTHR47658:SF2">
    <property type="entry name" value="HMG-BOX (HIGH MOBILITY GROUP) DNA-BINDING FAMILY PROTEIN"/>
    <property type="match status" value="1"/>
</dbReference>
<name>A0AAN7JMP6_9MYRT</name>
<dbReference type="Proteomes" id="UP001345219">
    <property type="component" value="Chromosome 21"/>
</dbReference>